<keyword evidence="3" id="KW-0676">Redox-active center</keyword>
<evidence type="ECO:0000256" key="1">
    <source>
        <dbReference type="ARBA" id="ARBA00004496"/>
    </source>
</evidence>
<dbReference type="CDD" id="cd02970">
    <property type="entry name" value="PRX_like2"/>
    <property type="match status" value="1"/>
</dbReference>
<evidence type="ECO:0000256" key="5">
    <source>
        <dbReference type="ARBA" id="ARBA00023849"/>
    </source>
</evidence>
<protein>
    <recommendedName>
        <fullName evidence="5">Peroxiredoxin-like 2A</fullName>
    </recommendedName>
    <alternativeName>
        <fullName evidence="7">Peroxiredoxin-like 2 activated in M-CSF stimulated monocytes</fullName>
    </alternativeName>
    <alternativeName>
        <fullName evidence="6">Redox-regulatory protein FAM213A</fullName>
    </alternativeName>
</protein>
<proteinExistence type="inferred from homology"/>
<dbReference type="STRING" id="2018661.A0A2A2KYJ8"/>
<dbReference type="SUPFAM" id="SSF52833">
    <property type="entry name" value="Thioredoxin-like"/>
    <property type="match status" value="1"/>
</dbReference>
<evidence type="ECO:0000256" key="2">
    <source>
        <dbReference type="ARBA" id="ARBA00022490"/>
    </source>
</evidence>
<dbReference type="Gene3D" id="3.40.30.10">
    <property type="entry name" value="Glutaredoxin"/>
    <property type="match status" value="1"/>
</dbReference>
<reference evidence="9 10" key="1">
    <citation type="journal article" date="2017" name="Curr. Biol.">
        <title>Genome architecture and evolution of a unichromosomal asexual nematode.</title>
        <authorList>
            <person name="Fradin H."/>
            <person name="Zegar C."/>
            <person name="Gutwein M."/>
            <person name="Lucas J."/>
            <person name="Kovtun M."/>
            <person name="Corcoran D."/>
            <person name="Baugh L.R."/>
            <person name="Kiontke K."/>
            <person name="Gunsalus K."/>
            <person name="Fitch D.H."/>
            <person name="Piano F."/>
        </authorList>
    </citation>
    <scope>NUCLEOTIDE SEQUENCE [LARGE SCALE GENOMIC DNA]</scope>
    <source>
        <strain evidence="9">PF1309</strain>
    </source>
</reference>
<dbReference type="PANTHER" id="PTHR28630">
    <property type="match status" value="1"/>
</dbReference>
<dbReference type="GO" id="GO:0016209">
    <property type="term" value="F:antioxidant activity"/>
    <property type="evidence" value="ECO:0007669"/>
    <property type="project" value="TreeGrafter"/>
</dbReference>
<evidence type="ECO:0000256" key="8">
    <source>
        <dbReference type="SAM" id="Phobius"/>
    </source>
</evidence>
<evidence type="ECO:0000313" key="9">
    <source>
        <dbReference type="EMBL" id="PAV79081.1"/>
    </source>
</evidence>
<dbReference type="InterPro" id="IPR036249">
    <property type="entry name" value="Thioredoxin-like_sf"/>
</dbReference>
<dbReference type="GO" id="GO:0005737">
    <property type="term" value="C:cytoplasm"/>
    <property type="evidence" value="ECO:0007669"/>
    <property type="project" value="UniProtKB-SubCell"/>
</dbReference>
<evidence type="ECO:0000256" key="6">
    <source>
        <dbReference type="ARBA" id="ARBA00032058"/>
    </source>
</evidence>
<organism evidence="9 10">
    <name type="scientific">Diploscapter pachys</name>
    <dbReference type="NCBI Taxonomy" id="2018661"/>
    <lineage>
        <taxon>Eukaryota</taxon>
        <taxon>Metazoa</taxon>
        <taxon>Ecdysozoa</taxon>
        <taxon>Nematoda</taxon>
        <taxon>Chromadorea</taxon>
        <taxon>Rhabditida</taxon>
        <taxon>Rhabditina</taxon>
        <taxon>Rhabditomorpha</taxon>
        <taxon>Rhabditoidea</taxon>
        <taxon>Rhabditidae</taxon>
        <taxon>Diploscapter</taxon>
    </lineage>
</organism>
<dbReference type="AlphaFoldDB" id="A0A2A2KYJ8"/>
<comment type="caution">
    <text evidence="9">The sequence shown here is derived from an EMBL/GenBank/DDBJ whole genome shotgun (WGS) entry which is preliminary data.</text>
</comment>
<evidence type="ECO:0000256" key="7">
    <source>
        <dbReference type="ARBA" id="ARBA00032129"/>
    </source>
</evidence>
<keyword evidence="8" id="KW-1133">Transmembrane helix</keyword>
<dbReference type="Pfam" id="PF13911">
    <property type="entry name" value="AhpC-TSA_2"/>
    <property type="match status" value="1"/>
</dbReference>
<keyword evidence="8" id="KW-0812">Transmembrane</keyword>
<evidence type="ECO:0000313" key="10">
    <source>
        <dbReference type="Proteomes" id="UP000218231"/>
    </source>
</evidence>
<keyword evidence="8" id="KW-0472">Membrane</keyword>
<dbReference type="PANTHER" id="PTHR28630:SF31">
    <property type="entry name" value="PEROXIREDOXIN-LIKE 2A"/>
    <property type="match status" value="1"/>
</dbReference>
<comment type="subcellular location">
    <subcellularLocation>
        <location evidence="1">Cytoplasm</location>
    </subcellularLocation>
</comment>
<dbReference type="Proteomes" id="UP000218231">
    <property type="component" value="Unassembled WGS sequence"/>
</dbReference>
<gene>
    <name evidence="9" type="ORF">WR25_14505</name>
</gene>
<dbReference type="EMBL" id="LIAE01007470">
    <property type="protein sequence ID" value="PAV79081.1"/>
    <property type="molecule type" value="Genomic_DNA"/>
</dbReference>
<sequence length="232" mass="25784">MAGIAVGASIGGVAAAALGGIIIYANLPTKYTIGKHELPTYSYLGETTLKPFTKDGNLQGNQIKAAELFKKSPHLVMAVRRPGCLLCRREAAALSTLLPLLQEKGIQLVAVVHETKGVPEFQPWFKGDVYFDEEVKSHNLGIFRDENLQKRFYGPKQRWMPIWLGFLRVGTYMNVYKAKKEGANGNMEGEGRLLGGLFFVANNNIPYAHLEKEWGDAADIDEVRQAIEKYKL</sequence>
<comment type="similarity">
    <text evidence="4">Belongs to the peroxiredoxin-like PRXL2 family. PRXL2A subfamily.</text>
</comment>
<dbReference type="OrthoDB" id="40334at2759"/>
<evidence type="ECO:0000256" key="3">
    <source>
        <dbReference type="ARBA" id="ARBA00023284"/>
    </source>
</evidence>
<evidence type="ECO:0000256" key="4">
    <source>
        <dbReference type="ARBA" id="ARBA00023787"/>
    </source>
</evidence>
<accession>A0A2A2KYJ8</accession>
<feature type="transmembrane region" description="Helical" evidence="8">
    <location>
        <begin position="6"/>
        <end position="27"/>
    </location>
</feature>
<dbReference type="InterPro" id="IPR032801">
    <property type="entry name" value="PXL2A/B/C"/>
</dbReference>
<keyword evidence="10" id="KW-1185">Reference proteome</keyword>
<name>A0A2A2KYJ8_9BILA</name>
<keyword evidence="2" id="KW-0963">Cytoplasm</keyword>